<evidence type="ECO:0000256" key="1">
    <source>
        <dbReference type="SAM" id="MobiDB-lite"/>
    </source>
</evidence>
<accession>A0A2P4Y2E4</accession>
<keyword evidence="3" id="KW-1185">Reference proteome</keyword>
<evidence type="ECO:0000313" key="3">
    <source>
        <dbReference type="Proteomes" id="UP000237271"/>
    </source>
</evidence>
<feature type="compositionally biased region" description="Acidic residues" evidence="1">
    <location>
        <begin position="52"/>
        <end position="64"/>
    </location>
</feature>
<protein>
    <submittedName>
        <fullName evidence="2">Uncharacterized protein</fullName>
    </submittedName>
</protein>
<sequence length="125" mass="14456">MAVEVSAEVSPGRVSATDPDEVIEEDKKADEEGDPSDESQRLERRKRSLEYASDDSDGDETPVEEQYEFMAITSRKMESGKPWYKCYWKFQKGYQYLPEARLRNAGDLEALCDEYMEALKDEPRL</sequence>
<dbReference type="AlphaFoldDB" id="A0A2P4Y2E4"/>
<dbReference type="EMBL" id="NCKW01006380">
    <property type="protein sequence ID" value="POM71985.1"/>
    <property type="molecule type" value="Genomic_DNA"/>
</dbReference>
<name>A0A2P4Y2E4_9STRA</name>
<dbReference type="Proteomes" id="UP000237271">
    <property type="component" value="Unassembled WGS sequence"/>
</dbReference>
<organism evidence="2 3">
    <name type="scientific">Phytophthora palmivora</name>
    <dbReference type="NCBI Taxonomy" id="4796"/>
    <lineage>
        <taxon>Eukaryota</taxon>
        <taxon>Sar</taxon>
        <taxon>Stramenopiles</taxon>
        <taxon>Oomycota</taxon>
        <taxon>Peronosporomycetes</taxon>
        <taxon>Peronosporales</taxon>
        <taxon>Peronosporaceae</taxon>
        <taxon>Phytophthora</taxon>
    </lineage>
</organism>
<comment type="caution">
    <text evidence="2">The sequence shown here is derived from an EMBL/GenBank/DDBJ whole genome shotgun (WGS) entry which is preliminary data.</text>
</comment>
<gene>
    <name evidence="2" type="ORF">PHPALM_11374</name>
</gene>
<evidence type="ECO:0000313" key="2">
    <source>
        <dbReference type="EMBL" id="POM71985.1"/>
    </source>
</evidence>
<reference evidence="2 3" key="1">
    <citation type="journal article" date="2017" name="Genome Biol. Evol.">
        <title>Phytophthora megakarya and P. palmivora, closely related causal agents of cacao black pod rot, underwent increases in genome sizes and gene numbers by different mechanisms.</title>
        <authorList>
            <person name="Ali S.S."/>
            <person name="Shao J."/>
            <person name="Lary D.J."/>
            <person name="Kronmiller B."/>
            <person name="Shen D."/>
            <person name="Strem M.D."/>
            <person name="Amoako-Attah I."/>
            <person name="Akrofi A.Y."/>
            <person name="Begoude B.A."/>
            <person name="Ten Hoopen G.M."/>
            <person name="Coulibaly K."/>
            <person name="Kebe B.I."/>
            <person name="Melnick R.L."/>
            <person name="Guiltinan M.J."/>
            <person name="Tyler B.M."/>
            <person name="Meinhardt L.W."/>
            <person name="Bailey B.A."/>
        </authorList>
    </citation>
    <scope>NUCLEOTIDE SEQUENCE [LARGE SCALE GENOMIC DNA]</scope>
    <source>
        <strain evidence="3">sbr112.9</strain>
    </source>
</reference>
<proteinExistence type="predicted"/>
<feature type="region of interest" description="Disordered" evidence="1">
    <location>
        <begin position="1"/>
        <end position="64"/>
    </location>
</feature>